<evidence type="ECO:0000259" key="15">
    <source>
        <dbReference type="Pfam" id="PF01094"/>
    </source>
</evidence>
<feature type="transmembrane region" description="Helical" evidence="12">
    <location>
        <begin position="642"/>
        <end position="662"/>
    </location>
</feature>
<evidence type="ECO:0000256" key="10">
    <source>
        <dbReference type="ARBA" id="ARBA00023224"/>
    </source>
</evidence>
<dbReference type="OrthoDB" id="5984008at2759"/>
<evidence type="ECO:0008006" key="19">
    <source>
        <dbReference type="Google" id="ProtNLM"/>
    </source>
</evidence>
<feature type="domain" description="Receptor ligand binding region" evidence="15">
    <location>
        <begin position="75"/>
        <end position="486"/>
    </location>
</feature>
<dbReference type="Pfam" id="PF07562">
    <property type="entry name" value="NCD3G"/>
    <property type="match status" value="1"/>
</dbReference>
<feature type="domain" description="G-protein coupled receptors family 3 profile" evidence="14">
    <location>
        <begin position="592"/>
        <end position="633"/>
    </location>
</feature>
<keyword evidence="6" id="KW-0297">G-protein coupled receptor</keyword>
<comment type="caution">
    <text evidence="17">The sequence shown here is derived from an EMBL/GenBank/DDBJ whole genome shotgun (WGS) entry which is preliminary data.</text>
</comment>
<gene>
    <name evidence="17" type="ORF">SKAU_G00189830</name>
</gene>
<dbReference type="AlphaFoldDB" id="A0A9Q1FDE6"/>
<dbReference type="Gene3D" id="2.10.50.30">
    <property type="entry name" value="GPCR, family 3, nine cysteines domain"/>
    <property type="match status" value="1"/>
</dbReference>
<feature type="transmembrane region" description="Helical" evidence="12">
    <location>
        <begin position="674"/>
        <end position="697"/>
    </location>
</feature>
<feature type="domain" description="GPCR family 3 nine cysteines" evidence="16">
    <location>
        <begin position="524"/>
        <end position="576"/>
    </location>
</feature>
<evidence type="ECO:0000256" key="2">
    <source>
        <dbReference type="ARBA" id="ARBA00022475"/>
    </source>
</evidence>
<evidence type="ECO:0000256" key="4">
    <source>
        <dbReference type="ARBA" id="ARBA00022729"/>
    </source>
</evidence>
<dbReference type="InterPro" id="IPR011500">
    <property type="entry name" value="GPCR_3_9-Cys_dom"/>
</dbReference>
<dbReference type="InterPro" id="IPR001828">
    <property type="entry name" value="ANF_lig-bd_rcpt"/>
</dbReference>
<dbReference type="PRINTS" id="PR00248">
    <property type="entry name" value="GPCRMGR"/>
</dbReference>
<dbReference type="Gene3D" id="3.40.50.2300">
    <property type="match status" value="2"/>
</dbReference>
<dbReference type="PANTHER" id="PTHR24061:SF506">
    <property type="entry name" value="G-PROTEIN COUPLED RECEPTOR FAMILY C GROUP 6 MEMBER A-LIKE PRECURSOR"/>
    <property type="match status" value="1"/>
</dbReference>
<evidence type="ECO:0000313" key="18">
    <source>
        <dbReference type="Proteomes" id="UP001152622"/>
    </source>
</evidence>
<name>A0A9Q1FDE6_SYNKA</name>
<comment type="similarity">
    <text evidence="11">Belongs to the G-protein coupled receptor 3 family. TAS1R subfamily.</text>
</comment>
<keyword evidence="9" id="KW-0325">Glycoprotein</keyword>
<keyword evidence="4 13" id="KW-0732">Signal</keyword>
<feature type="domain" description="G-protein coupled receptors family 3 profile" evidence="14">
    <location>
        <begin position="634"/>
        <end position="703"/>
    </location>
</feature>
<evidence type="ECO:0000256" key="9">
    <source>
        <dbReference type="ARBA" id="ARBA00023180"/>
    </source>
</evidence>
<feature type="signal peptide" evidence="13">
    <location>
        <begin position="1"/>
        <end position="21"/>
    </location>
</feature>
<keyword evidence="7 12" id="KW-0472">Membrane</keyword>
<evidence type="ECO:0000313" key="17">
    <source>
        <dbReference type="EMBL" id="KAJ8356189.1"/>
    </source>
</evidence>
<dbReference type="PROSITE" id="PS51257">
    <property type="entry name" value="PROKAR_LIPOPROTEIN"/>
    <property type="match status" value="1"/>
</dbReference>
<evidence type="ECO:0000256" key="3">
    <source>
        <dbReference type="ARBA" id="ARBA00022692"/>
    </source>
</evidence>
<evidence type="ECO:0000256" key="6">
    <source>
        <dbReference type="ARBA" id="ARBA00023040"/>
    </source>
</evidence>
<dbReference type="Pfam" id="PF00003">
    <property type="entry name" value="7tm_3"/>
    <property type="match status" value="2"/>
</dbReference>
<dbReference type="GO" id="GO:0005886">
    <property type="term" value="C:plasma membrane"/>
    <property type="evidence" value="ECO:0007669"/>
    <property type="project" value="UniProtKB-SubCell"/>
</dbReference>
<organism evidence="17 18">
    <name type="scientific">Synaphobranchus kaupii</name>
    <name type="common">Kaup's arrowtooth eel</name>
    <dbReference type="NCBI Taxonomy" id="118154"/>
    <lineage>
        <taxon>Eukaryota</taxon>
        <taxon>Metazoa</taxon>
        <taxon>Chordata</taxon>
        <taxon>Craniata</taxon>
        <taxon>Vertebrata</taxon>
        <taxon>Euteleostomi</taxon>
        <taxon>Actinopterygii</taxon>
        <taxon>Neopterygii</taxon>
        <taxon>Teleostei</taxon>
        <taxon>Anguilliformes</taxon>
        <taxon>Synaphobranchidae</taxon>
        <taxon>Synaphobranchus</taxon>
    </lineage>
</organism>
<evidence type="ECO:0000256" key="13">
    <source>
        <dbReference type="SAM" id="SignalP"/>
    </source>
</evidence>
<keyword evidence="10" id="KW-0807">Transducer</keyword>
<dbReference type="GO" id="GO:0050909">
    <property type="term" value="P:sensory perception of taste"/>
    <property type="evidence" value="ECO:0007669"/>
    <property type="project" value="UniProtKB-ARBA"/>
</dbReference>
<evidence type="ECO:0000256" key="7">
    <source>
        <dbReference type="ARBA" id="ARBA00023136"/>
    </source>
</evidence>
<evidence type="ECO:0000256" key="8">
    <source>
        <dbReference type="ARBA" id="ARBA00023170"/>
    </source>
</evidence>
<protein>
    <recommendedName>
        <fullName evidence="19">G-protein coupled receptors family 3 profile domain-containing protein</fullName>
    </recommendedName>
</protein>
<dbReference type="InterPro" id="IPR017978">
    <property type="entry name" value="GPCR_3_C"/>
</dbReference>
<accession>A0A9Q1FDE6</accession>
<keyword evidence="8" id="KW-0675">Receptor</keyword>
<dbReference type="PROSITE" id="PS00980">
    <property type="entry name" value="G_PROTEIN_RECEP_F3_2"/>
    <property type="match status" value="1"/>
</dbReference>
<sequence>MLSRLFQCIIGVSLLLSLGGCCDLSLSTCGAEAPGDVLIGVLNPYHVKVAALHKRTRPERFNCTDFHLEGFVQTLAVIYTIETINDSGFLPGVRLGYSACDTCSDANKAIHIAERLLSINGSLPVLCDYTDYLPPVKVIIGDRYSELSITVARLLGFYMVPQISCTSSAPILSDKLRFPAFLRTIPSDEHQTLALALLMSRFSWDWIGVVSGDDDYGTAALQRFLLHARDAGVCIAFQEVMPHYLDKSNSRRRIQEVAKQIRSSQAKVVLLILKEQLVEELLQEMIRTNTSRTWIASDAWSFSRHIASMEGINKVGDIFGFTFITGDNPGFKQYLQKLNPGPGAVNHFIQEYKQLRFSCTPELLQHRDCLNKQPAELCPVPDSLRFKSPKACSLPAPDPQHTDDDFLVHSVSLTETYNARLAVLTIAHALKHLLKCNETACTGEKNFPPWKLLEELKKVNFELDNRQLYYDESGNFMTGYELIMWVKAGDRRQLRVVGRYRQMERDVELNEDKLQWINPGNNTVPQSRCSQPCAPGTVKRVSNISCCYNCTQCEEGTYTDDWNQNNCQKCPNGTWSLRGWSHCEERTEMFYKWEEPYAIALVTAAGLGILLLLAILIIFLVHRKTPAVKIAGPRQAMYALGFTLCVSCILVRAFRTFLAFLFDLDKQHKLKKLYKPLAIVILVNTGQGLICTFWLIFDSPQDQALWNKKPVQKLVQTLQISAVPNAQRQISPIPQNRTSKAPT</sequence>
<dbReference type="SUPFAM" id="SSF53822">
    <property type="entry name" value="Periplasmic binding protein-like I"/>
    <property type="match status" value="1"/>
</dbReference>
<dbReference type="InterPro" id="IPR017979">
    <property type="entry name" value="GPCR_3_CS"/>
</dbReference>
<keyword evidence="5 12" id="KW-1133">Transmembrane helix</keyword>
<evidence type="ECO:0000259" key="14">
    <source>
        <dbReference type="Pfam" id="PF00003"/>
    </source>
</evidence>
<feature type="chain" id="PRO_5040450042" description="G-protein coupled receptors family 3 profile domain-containing protein" evidence="13">
    <location>
        <begin position="22"/>
        <end position="743"/>
    </location>
</feature>
<dbReference type="InterPro" id="IPR028082">
    <property type="entry name" value="Peripla_BP_I"/>
</dbReference>
<evidence type="ECO:0000256" key="5">
    <source>
        <dbReference type="ARBA" id="ARBA00022989"/>
    </source>
</evidence>
<dbReference type="Proteomes" id="UP001152622">
    <property type="component" value="Chromosome 6"/>
</dbReference>
<dbReference type="PANTHER" id="PTHR24061">
    <property type="entry name" value="CALCIUM-SENSING RECEPTOR-RELATED"/>
    <property type="match status" value="1"/>
</dbReference>
<keyword evidence="3 12" id="KW-0812">Transmembrane</keyword>
<dbReference type="EMBL" id="JAINUF010000006">
    <property type="protein sequence ID" value="KAJ8356189.1"/>
    <property type="molecule type" value="Genomic_DNA"/>
</dbReference>
<proteinExistence type="inferred from homology"/>
<evidence type="ECO:0000256" key="11">
    <source>
        <dbReference type="ARBA" id="ARBA00038492"/>
    </source>
</evidence>
<dbReference type="InterPro" id="IPR038550">
    <property type="entry name" value="GPCR_3_9-Cys_sf"/>
</dbReference>
<dbReference type="PRINTS" id="PR00592">
    <property type="entry name" value="CASENSINGR"/>
</dbReference>
<feature type="transmembrane region" description="Helical" evidence="12">
    <location>
        <begin position="597"/>
        <end position="621"/>
    </location>
</feature>
<comment type="subcellular location">
    <subcellularLocation>
        <location evidence="1">Cell membrane</location>
        <topology evidence="1">Multi-pass membrane protein</topology>
    </subcellularLocation>
</comment>
<dbReference type="FunFam" id="3.40.50.2300:FF:000016">
    <property type="entry name" value="Taste 1 receptor member 2"/>
    <property type="match status" value="1"/>
</dbReference>
<reference evidence="17" key="1">
    <citation type="journal article" date="2023" name="Science">
        <title>Genome structures resolve the early diversification of teleost fishes.</title>
        <authorList>
            <person name="Parey E."/>
            <person name="Louis A."/>
            <person name="Montfort J."/>
            <person name="Bouchez O."/>
            <person name="Roques C."/>
            <person name="Iampietro C."/>
            <person name="Lluch J."/>
            <person name="Castinel A."/>
            <person name="Donnadieu C."/>
            <person name="Desvignes T."/>
            <person name="Floi Bucao C."/>
            <person name="Jouanno E."/>
            <person name="Wen M."/>
            <person name="Mejri S."/>
            <person name="Dirks R."/>
            <person name="Jansen H."/>
            <person name="Henkel C."/>
            <person name="Chen W.J."/>
            <person name="Zahm M."/>
            <person name="Cabau C."/>
            <person name="Klopp C."/>
            <person name="Thompson A.W."/>
            <person name="Robinson-Rechavi M."/>
            <person name="Braasch I."/>
            <person name="Lecointre G."/>
            <person name="Bobe J."/>
            <person name="Postlethwait J.H."/>
            <person name="Berthelot C."/>
            <person name="Roest Crollius H."/>
            <person name="Guiguen Y."/>
        </authorList>
    </citation>
    <scope>NUCLEOTIDE SEQUENCE</scope>
    <source>
        <strain evidence="17">WJC10195</strain>
    </source>
</reference>
<dbReference type="GO" id="GO:0004930">
    <property type="term" value="F:G protein-coupled receptor activity"/>
    <property type="evidence" value="ECO:0007669"/>
    <property type="project" value="UniProtKB-KW"/>
</dbReference>
<dbReference type="Pfam" id="PF01094">
    <property type="entry name" value="ANF_receptor"/>
    <property type="match status" value="1"/>
</dbReference>
<keyword evidence="2" id="KW-1003">Cell membrane</keyword>
<keyword evidence="18" id="KW-1185">Reference proteome</keyword>
<dbReference type="InterPro" id="IPR000337">
    <property type="entry name" value="GPCR_3"/>
</dbReference>
<dbReference type="InterPro" id="IPR000068">
    <property type="entry name" value="GPCR_3_Ca_sens_rcpt-rel"/>
</dbReference>
<evidence type="ECO:0000256" key="12">
    <source>
        <dbReference type="SAM" id="Phobius"/>
    </source>
</evidence>
<evidence type="ECO:0000259" key="16">
    <source>
        <dbReference type="Pfam" id="PF07562"/>
    </source>
</evidence>
<dbReference type="FunFam" id="2.10.50.30:FF:000004">
    <property type="entry name" value="Taste receptor type 1 member 3-like protein"/>
    <property type="match status" value="1"/>
</dbReference>
<evidence type="ECO:0000256" key="1">
    <source>
        <dbReference type="ARBA" id="ARBA00004651"/>
    </source>
</evidence>